<dbReference type="InterPro" id="IPR036663">
    <property type="entry name" value="Fumarylacetoacetase_C_sf"/>
</dbReference>
<evidence type="ECO:0000259" key="3">
    <source>
        <dbReference type="Pfam" id="PF01557"/>
    </source>
</evidence>
<accession>A0A381NV53</accession>
<feature type="domain" description="Rv2993c-like N-terminal" evidence="4">
    <location>
        <begin position="1"/>
        <end position="50"/>
    </location>
</feature>
<feature type="domain" description="Fumarylacetoacetase-like C-terminal" evidence="3">
    <location>
        <begin position="55"/>
        <end position="247"/>
    </location>
</feature>
<dbReference type="Pfam" id="PF01557">
    <property type="entry name" value="FAA_hydrolase"/>
    <property type="match status" value="1"/>
</dbReference>
<gene>
    <name evidence="5" type="ORF">METZ01_LOCUS10908</name>
</gene>
<evidence type="ECO:0000259" key="4">
    <source>
        <dbReference type="Pfam" id="PF10370"/>
    </source>
</evidence>
<sequence>MKIARYLAHGQISYGAVEGDSVKELSASPFEPHTITDHTHKISEVQLLAPCEPTKVLAVGLNYSSHLHDRPAPEIPMIFFKTPNSVIGPGETIIRPKGTEKLDAEAELVIVVKDRCHKLTKANAFEHILGYTCGNDVSARDWQRDDRNWWRAKSSDTFTPAGPYIETELDPHNVRVTGRINGKEVQSETTTYLIFDIPTIMEFVTEYVTLEPGDMIYTGTPGEPQEMHDGDVCEIEVEGIGVLSNPIKLEK</sequence>
<proteinExistence type="inferred from homology"/>
<evidence type="ECO:0008006" key="6">
    <source>
        <dbReference type="Google" id="ProtNLM"/>
    </source>
</evidence>
<dbReference type="GO" id="GO:0046872">
    <property type="term" value="F:metal ion binding"/>
    <property type="evidence" value="ECO:0007669"/>
    <property type="project" value="UniProtKB-KW"/>
</dbReference>
<dbReference type="Gene3D" id="3.90.850.10">
    <property type="entry name" value="Fumarylacetoacetase-like, C-terminal domain"/>
    <property type="match status" value="1"/>
</dbReference>
<comment type="similarity">
    <text evidence="1">Belongs to the FAH family.</text>
</comment>
<evidence type="ECO:0000313" key="5">
    <source>
        <dbReference type="EMBL" id="SUZ58054.1"/>
    </source>
</evidence>
<protein>
    <recommendedName>
        <fullName evidence="6">Fumarylacetoacetase-like C-terminal domain-containing protein</fullName>
    </recommendedName>
</protein>
<name>A0A381NV53_9ZZZZ</name>
<dbReference type="Pfam" id="PF10370">
    <property type="entry name" value="Rv2993c-like_N"/>
    <property type="match status" value="1"/>
</dbReference>
<dbReference type="InterPro" id="IPR018833">
    <property type="entry name" value="Rv2993c-like_N"/>
</dbReference>
<dbReference type="InterPro" id="IPR011234">
    <property type="entry name" value="Fumarylacetoacetase-like_C"/>
</dbReference>
<organism evidence="5">
    <name type="scientific">marine metagenome</name>
    <dbReference type="NCBI Taxonomy" id="408172"/>
    <lineage>
        <taxon>unclassified sequences</taxon>
        <taxon>metagenomes</taxon>
        <taxon>ecological metagenomes</taxon>
    </lineage>
</organism>
<dbReference type="SUPFAM" id="SSF56529">
    <property type="entry name" value="FAH"/>
    <property type="match status" value="1"/>
</dbReference>
<evidence type="ECO:0000256" key="2">
    <source>
        <dbReference type="ARBA" id="ARBA00022723"/>
    </source>
</evidence>
<dbReference type="AlphaFoldDB" id="A0A381NV53"/>
<keyword evidence="2" id="KW-0479">Metal-binding</keyword>
<dbReference type="InterPro" id="IPR051121">
    <property type="entry name" value="FAH"/>
</dbReference>
<dbReference type="GO" id="GO:0003824">
    <property type="term" value="F:catalytic activity"/>
    <property type="evidence" value="ECO:0007669"/>
    <property type="project" value="InterPro"/>
</dbReference>
<dbReference type="GO" id="GO:0044281">
    <property type="term" value="P:small molecule metabolic process"/>
    <property type="evidence" value="ECO:0007669"/>
    <property type="project" value="UniProtKB-ARBA"/>
</dbReference>
<dbReference type="PANTHER" id="PTHR42796:SF4">
    <property type="entry name" value="FUMARYLACETOACETATE HYDROLASE DOMAIN-CONTAINING PROTEIN 2A"/>
    <property type="match status" value="1"/>
</dbReference>
<dbReference type="PANTHER" id="PTHR42796">
    <property type="entry name" value="FUMARYLACETOACETATE HYDROLASE DOMAIN-CONTAINING PROTEIN 2A-RELATED"/>
    <property type="match status" value="1"/>
</dbReference>
<dbReference type="EMBL" id="UINC01000595">
    <property type="protein sequence ID" value="SUZ58054.1"/>
    <property type="molecule type" value="Genomic_DNA"/>
</dbReference>
<dbReference type="Gene3D" id="2.30.30.370">
    <property type="entry name" value="FAH"/>
    <property type="match status" value="1"/>
</dbReference>
<evidence type="ECO:0000256" key="1">
    <source>
        <dbReference type="ARBA" id="ARBA00010211"/>
    </source>
</evidence>
<reference evidence="5" key="1">
    <citation type="submission" date="2018-05" db="EMBL/GenBank/DDBJ databases">
        <authorList>
            <person name="Lanie J.A."/>
            <person name="Ng W.-L."/>
            <person name="Kazmierczak K.M."/>
            <person name="Andrzejewski T.M."/>
            <person name="Davidsen T.M."/>
            <person name="Wayne K.J."/>
            <person name="Tettelin H."/>
            <person name="Glass J.I."/>
            <person name="Rusch D."/>
            <person name="Podicherti R."/>
            <person name="Tsui H.-C.T."/>
            <person name="Winkler M.E."/>
        </authorList>
    </citation>
    <scope>NUCLEOTIDE SEQUENCE</scope>
</reference>